<reference evidence="3" key="1">
    <citation type="submission" date="2023-03" db="EMBL/GenBank/DDBJ databases">
        <title>Massive genome expansion in bonnet fungi (Mycena s.s.) driven by repeated elements and novel gene families across ecological guilds.</title>
        <authorList>
            <consortium name="Lawrence Berkeley National Laboratory"/>
            <person name="Harder C.B."/>
            <person name="Miyauchi S."/>
            <person name="Viragh M."/>
            <person name="Kuo A."/>
            <person name="Thoen E."/>
            <person name="Andreopoulos B."/>
            <person name="Lu D."/>
            <person name="Skrede I."/>
            <person name="Drula E."/>
            <person name="Henrissat B."/>
            <person name="Morin E."/>
            <person name="Kohler A."/>
            <person name="Barry K."/>
            <person name="LaButti K."/>
            <person name="Morin E."/>
            <person name="Salamov A."/>
            <person name="Lipzen A."/>
            <person name="Mereny Z."/>
            <person name="Hegedus B."/>
            <person name="Baldrian P."/>
            <person name="Stursova M."/>
            <person name="Weitz H."/>
            <person name="Taylor A."/>
            <person name="Grigoriev I.V."/>
            <person name="Nagy L.G."/>
            <person name="Martin F."/>
            <person name="Kauserud H."/>
        </authorList>
    </citation>
    <scope>NUCLEOTIDE SEQUENCE</scope>
    <source>
        <strain evidence="3">CBHHK200</strain>
    </source>
</reference>
<dbReference type="Proteomes" id="UP001218188">
    <property type="component" value="Unassembled WGS sequence"/>
</dbReference>
<protein>
    <submittedName>
        <fullName evidence="3">Amidase signature domain-containing protein</fullName>
    </submittedName>
</protein>
<proteinExistence type="inferred from homology"/>
<dbReference type="PANTHER" id="PTHR11895:SF170">
    <property type="entry name" value="AMIDASE"/>
    <property type="match status" value="1"/>
</dbReference>
<organism evidence="3 4">
    <name type="scientific">Mycena alexandri</name>
    <dbReference type="NCBI Taxonomy" id="1745969"/>
    <lineage>
        <taxon>Eukaryota</taxon>
        <taxon>Fungi</taxon>
        <taxon>Dikarya</taxon>
        <taxon>Basidiomycota</taxon>
        <taxon>Agaricomycotina</taxon>
        <taxon>Agaricomycetes</taxon>
        <taxon>Agaricomycetidae</taxon>
        <taxon>Agaricales</taxon>
        <taxon>Marasmiineae</taxon>
        <taxon>Mycenaceae</taxon>
        <taxon>Mycena</taxon>
    </lineage>
</organism>
<comment type="caution">
    <text evidence="3">The sequence shown here is derived from an EMBL/GenBank/DDBJ whole genome shotgun (WGS) entry which is preliminary data.</text>
</comment>
<comment type="similarity">
    <text evidence="1">Belongs to the amidase family.</text>
</comment>
<accession>A0AAD6T2L6</accession>
<dbReference type="InterPro" id="IPR000120">
    <property type="entry name" value="Amidase"/>
</dbReference>
<dbReference type="AlphaFoldDB" id="A0AAD6T2L6"/>
<dbReference type="SUPFAM" id="SSF75304">
    <property type="entry name" value="Amidase signature (AS) enzymes"/>
    <property type="match status" value="1"/>
</dbReference>
<evidence type="ECO:0000256" key="1">
    <source>
        <dbReference type="ARBA" id="ARBA00009199"/>
    </source>
</evidence>
<dbReference type="Gene3D" id="3.90.1300.10">
    <property type="entry name" value="Amidase signature (AS) domain"/>
    <property type="match status" value="1"/>
</dbReference>
<sequence length="522" mass="56000">MASPSDVVAAAQKLSFTIPQGHETDYLALLGTTDRAVAAVMAHADYQIAVDEAQYPRTDIHRPLPEDNKLKGWAWKATIQGTPGGILDGRKVCFKDTICVARVPSLFGTTAIEDFIPVSDATVVTRVLEHGGTVVGKAMCENFSHGPASHSTPFGPIENPYAEGFSTGGSSSGCGALIGSGEVDMGIGGDQGGSIRIPASLCGIVGLKPTFGLVPYTGVLSSDSAIDTVGPMTRTTADAALLLQAIAGYDMVDDRQLDAPLPANVPKYSELLLSSREHGVKGLKIALLKEGFASSFLDVAVDTKCRRAIAKFEELGATVEEVSVPLHLLTTHLAHILNKFASSQTRQGRQVSRRGLYINEYWETLLPWTQDKFEKAKYYVTGTAMSAEYGWSRYPTAYGRAMNLSRQLRDEYDAILSRYDVVMMPTVPKAARRHAAYDAGPLAWAEVAAGIVSNTAASNLTGHPTITFPVGFVAPSPSDVLSPEDSNIRLPCGLMAMGKMFDETTLLNVADAFEQAFNWKML</sequence>
<name>A0AAD6T2L6_9AGAR</name>
<dbReference type="InterPro" id="IPR036928">
    <property type="entry name" value="AS_sf"/>
</dbReference>
<dbReference type="PANTHER" id="PTHR11895">
    <property type="entry name" value="TRANSAMIDASE"/>
    <property type="match status" value="1"/>
</dbReference>
<evidence type="ECO:0000259" key="2">
    <source>
        <dbReference type="Pfam" id="PF01425"/>
    </source>
</evidence>
<dbReference type="PROSITE" id="PS00571">
    <property type="entry name" value="AMIDASES"/>
    <property type="match status" value="1"/>
</dbReference>
<evidence type="ECO:0000313" key="3">
    <source>
        <dbReference type="EMBL" id="KAJ7038596.1"/>
    </source>
</evidence>
<feature type="domain" description="Amidase" evidence="2">
    <location>
        <begin position="74"/>
        <end position="507"/>
    </location>
</feature>
<gene>
    <name evidence="3" type="ORF">C8F04DRAFT_1324450</name>
</gene>
<evidence type="ECO:0000313" key="4">
    <source>
        <dbReference type="Proteomes" id="UP001218188"/>
    </source>
</evidence>
<dbReference type="Pfam" id="PF01425">
    <property type="entry name" value="Amidase"/>
    <property type="match status" value="1"/>
</dbReference>
<dbReference type="GO" id="GO:0003824">
    <property type="term" value="F:catalytic activity"/>
    <property type="evidence" value="ECO:0007669"/>
    <property type="project" value="InterPro"/>
</dbReference>
<dbReference type="InterPro" id="IPR023631">
    <property type="entry name" value="Amidase_dom"/>
</dbReference>
<keyword evidence="4" id="KW-1185">Reference proteome</keyword>
<dbReference type="InterPro" id="IPR020556">
    <property type="entry name" value="Amidase_CS"/>
</dbReference>
<dbReference type="EMBL" id="JARJCM010000031">
    <property type="protein sequence ID" value="KAJ7038596.1"/>
    <property type="molecule type" value="Genomic_DNA"/>
</dbReference>